<keyword evidence="2" id="KW-1185">Reference proteome</keyword>
<dbReference type="Proteomes" id="UP000283387">
    <property type="component" value="Unassembled WGS sequence"/>
</dbReference>
<evidence type="ECO:0008006" key="3">
    <source>
        <dbReference type="Google" id="ProtNLM"/>
    </source>
</evidence>
<dbReference type="EMBL" id="RAPN01000001">
    <property type="protein sequence ID" value="RKD90803.1"/>
    <property type="molecule type" value="Genomic_DNA"/>
</dbReference>
<dbReference type="OrthoDB" id="8538589at2"/>
<accession>A0A419W5R5</accession>
<name>A0A419W5R5_9BACT</name>
<organism evidence="1 2">
    <name type="scientific">Mangrovibacterium diazotrophicum</name>
    <dbReference type="NCBI Taxonomy" id="1261403"/>
    <lineage>
        <taxon>Bacteria</taxon>
        <taxon>Pseudomonadati</taxon>
        <taxon>Bacteroidota</taxon>
        <taxon>Bacteroidia</taxon>
        <taxon>Marinilabiliales</taxon>
        <taxon>Prolixibacteraceae</taxon>
        <taxon>Mangrovibacterium</taxon>
    </lineage>
</organism>
<evidence type="ECO:0000313" key="2">
    <source>
        <dbReference type="Proteomes" id="UP000283387"/>
    </source>
</evidence>
<reference evidence="1 2" key="1">
    <citation type="submission" date="2018-09" db="EMBL/GenBank/DDBJ databases">
        <title>Genomic Encyclopedia of Archaeal and Bacterial Type Strains, Phase II (KMG-II): from individual species to whole genera.</title>
        <authorList>
            <person name="Goeker M."/>
        </authorList>
    </citation>
    <scope>NUCLEOTIDE SEQUENCE [LARGE SCALE GENOMIC DNA]</scope>
    <source>
        <strain evidence="1 2">DSM 27148</strain>
    </source>
</reference>
<dbReference type="AlphaFoldDB" id="A0A419W5R5"/>
<gene>
    <name evidence="1" type="ORF">BC643_1146</name>
</gene>
<protein>
    <recommendedName>
        <fullName evidence="3">Histone deacetylase</fullName>
    </recommendedName>
</protein>
<proteinExistence type="predicted"/>
<evidence type="ECO:0000313" key="1">
    <source>
        <dbReference type="EMBL" id="RKD90803.1"/>
    </source>
</evidence>
<comment type="caution">
    <text evidence="1">The sequence shown here is derived from an EMBL/GenBank/DDBJ whole genome shotgun (WGS) entry which is preliminary data.</text>
</comment>
<dbReference type="RefSeq" id="WP_147377146.1">
    <property type="nucleotide sequence ID" value="NZ_RAPN01000001.1"/>
</dbReference>
<sequence length="209" mass="23782">MSNEKQYVWYASYGSNLLESRFRCYLLGGRPEGALRSCRGCSDRSLPLSSKPVDINRQLYFARESQTWAGGGVAFIGKPTNGSSKTYGRMFLITEGQFCEVMAQEMDTDEKIRIDFDRIETKGSDLLKENAWYGRILCLGRHDGFPIFTFTFEKDEQLLRKPGHAYLRTIIKGLKETYKFGNEEIATYLAAQPGISGNYTVSELKELMN</sequence>
<dbReference type="Gene3D" id="3.10.490.10">
    <property type="entry name" value="Gamma-glutamyl cyclotransferase-like"/>
    <property type="match status" value="1"/>
</dbReference>